<proteinExistence type="predicted"/>
<dbReference type="OrthoDB" id="5374328at2759"/>
<feature type="compositionally biased region" description="Pro residues" evidence="1">
    <location>
        <begin position="73"/>
        <end position="85"/>
    </location>
</feature>
<evidence type="ECO:0000313" key="2">
    <source>
        <dbReference type="EMBL" id="KAG0686618.1"/>
    </source>
</evidence>
<evidence type="ECO:0000313" key="3">
    <source>
        <dbReference type="Proteomes" id="UP000697127"/>
    </source>
</evidence>
<gene>
    <name evidence="2" type="ORF">C6P40_003686</name>
</gene>
<feature type="compositionally biased region" description="Basic residues" evidence="1">
    <location>
        <begin position="52"/>
        <end position="61"/>
    </location>
</feature>
<organism evidence="2 3">
    <name type="scientific">Pichia californica</name>
    <dbReference type="NCBI Taxonomy" id="460514"/>
    <lineage>
        <taxon>Eukaryota</taxon>
        <taxon>Fungi</taxon>
        <taxon>Dikarya</taxon>
        <taxon>Ascomycota</taxon>
        <taxon>Saccharomycotina</taxon>
        <taxon>Pichiomycetes</taxon>
        <taxon>Pichiales</taxon>
        <taxon>Pichiaceae</taxon>
        <taxon>Pichia</taxon>
    </lineage>
</organism>
<sequence length="536" mass="59599">MIEVDCSIIHNPIKTEILKINEENYYLKLEVIRLVSNLKSLRDEIQPIVDKRKLKSNKTSKKGSMNNKSSAPTPTPTTAPIPPTLSIPTTSQSLTPIVKTTEIVTNINATAIATANTQSTLKSPISDAKLISSSQPKSIVEPLVKSNNNIITTTRNKKRSHDDDINDLILSLIDLSHSHQTSNPKLVVNNNIITNNTNLNTDNATSAASMITTKILEDDATMNEQNIITNNDTINNGNHSKNICDDDNDIENKNENYNGGNVDYVDKYKNNANDFNDKNDNNKKNNFNAENCDNNYIKRSSPTEAVIETDIDLKSLSVKKPFVSISGKIQSPLSNNEIIMSDPLYDFPSKSLLEKPNTYDEDDIDLLSTVSTTPSTMFSLSLSATNETVDSLAGSAVLTNGLDNIGEIPPFELLDLPDDASISKGKLFNYNIPNNRYFSFNKVPILNTYSIIEENFNGEIINTSNINSNNDNEINNSKTASISSLELFNPEDKQNSEKFFNDSVNNMYNNDMVDFSMPEDVDIEFENFINGKNFDF</sequence>
<protein>
    <recommendedName>
        <fullName evidence="4">Hap4 transcription factor heteromerisation domain-containing protein</fullName>
    </recommendedName>
</protein>
<feature type="region of interest" description="Disordered" evidence="1">
    <location>
        <begin position="52"/>
        <end position="92"/>
    </location>
</feature>
<reference evidence="2" key="1">
    <citation type="submission" date="2020-11" db="EMBL/GenBank/DDBJ databases">
        <title>Kefir isolates.</title>
        <authorList>
            <person name="Marcisauskas S."/>
            <person name="Kim Y."/>
            <person name="Blasche S."/>
        </authorList>
    </citation>
    <scope>NUCLEOTIDE SEQUENCE</scope>
    <source>
        <strain evidence="2">Olga-1</strain>
    </source>
</reference>
<keyword evidence="3" id="KW-1185">Reference proteome</keyword>
<accession>A0A9P6WIX3</accession>
<name>A0A9P6WIX3_9ASCO</name>
<evidence type="ECO:0000256" key="1">
    <source>
        <dbReference type="SAM" id="MobiDB-lite"/>
    </source>
</evidence>
<dbReference type="AlphaFoldDB" id="A0A9P6WIX3"/>
<comment type="caution">
    <text evidence="2">The sequence shown here is derived from an EMBL/GenBank/DDBJ whole genome shotgun (WGS) entry which is preliminary data.</text>
</comment>
<dbReference type="Proteomes" id="UP000697127">
    <property type="component" value="Unassembled WGS sequence"/>
</dbReference>
<dbReference type="EMBL" id="PUHW01000428">
    <property type="protein sequence ID" value="KAG0686618.1"/>
    <property type="molecule type" value="Genomic_DNA"/>
</dbReference>
<evidence type="ECO:0008006" key="4">
    <source>
        <dbReference type="Google" id="ProtNLM"/>
    </source>
</evidence>